<protein>
    <submittedName>
        <fullName evidence="2">Uncharacterized protein</fullName>
    </submittedName>
</protein>
<dbReference type="Proteomes" id="UP001519306">
    <property type="component" value="Unassembled WGS sequence"/>
</dbReference>
<reference evidence="2 3" key="1">
    <citation type="submission" date="2021-03" db="EMBL/GenBank/DDBJ databases">
        <title>Genomic Encyclopedia of Type Strains, Phase IV (KMG-IV): sequencing the most valuable type-strain genomes for metagenomic binning, comparative biology and taxonomic classification.</title>
        <authorList>
            <person name="Goeker M."/>
        </authorList>
    </citation>
    <scope>NUCLEOTIDE SEQUENCE [LARGE SCALE GENOMIC DNA]</scope>
    <source>
        <strain evidence="2 3">DSM 27563</strain>
    </source>
</reference>
<keyword evidence="3" id="KW-1185">Reference proteome</keyword>
<evidence type="ECO:0000313" key="3">
    <source>
        <dbReference type="Proteomes" id="UP001519306"/>
    </source>
</evidence>
<keyword evidence="1" id="KW-0812">Transmembrane</keyword>
<feature type="transmembrane region" description="Helical" evidence="1">
    <location>
        <begin position="7"/>
        <end position="26"/>
    </location>
</feature>
<keyword evidence="1" id="KW-0472">Membrane</keyword>
<name>A0ABS4KCW2_9FIRM</name>
<keyword evidence="1" id="KW-1133">Transmembrane helix</keyword>
<proteinExistence type="predicted"/>
<dbReference type="EMBL" id="JAGGLJ010000010">
    <property type="protein sequence ID" value="MBP2025613.1"/>
    <property type="molecule type" value="Genomic_DNA"/>
</dbReference>
<comment type="caution">
    <text evidence="2">The sequence shown here is derived from an EMBL/GenBank/DDBJ whole genome shotgun (WGS) entry which is preliminary data.</text>
</comment>
<evidence type="ECO:0000256" key="1">
    <source>
        <dbReference type="SAM" id="Phobius"/>
    </source>
</evidence>
<gene>
    <name evidence="2" type="ORF">J2Z71_001156</name>
</gene>
<evidence type="ECO:0000313" key="2">
    <source>
        <dbReference type="EMBL" id="MBP2025613.1"/>
    </source>
</evidence>
<organism evidence="2 3">
    <name type="scientific">Peptoniphilus stercorisuis</name>
    <dbReference type="NCBI Taxonomy" id="1436965"/>
    <lineage>
        <taxon>Bacteria</taxon>
        <taxon>Bacillati</taxon>
        <taxon>Bacillota</taxon>
        <taxon>Tissierellia</taxon>
        <taxon>Tissierellales</taxon>
        <taxon>Peptoniphilaceae</taxon>
        <taxon>Peptoniphilus</taxon>
    </lineage>
</organism>
<feature type="transmembrane region" description="Helical" evidence="1">
    <location>
        <begin position="32"/>
        <end position="53"/>
    </location>
</feature>
<accession>A0ABS4KCW2</accession>
<sequence length="63" mass="7682">MEKLKDLSIKAIFFSIVYFLISFDLYKKGTYIKNFLTLFIIYFITYPFIEMVYKIIKSKFKKS</sequence>